<dbReference type="InterPro" id="IPR051718">
    <property type="entry name" value="ARF_GTPase-activating"/>
</dbReference>
<dbReference type="GO" id="GO:0005096">
    <property type="term" value="F:GTPase activator activity"/>
    <property type="evidence" value="ECO:0007669"/>
    <property type="project" value="UniProtKB-KW"/>
</dbReference>
<comment type="caution">
    <text evidence="8">The sequence shown here is derived from an EMBL/GenBank/DDBJ whole genome shotgun (WGS) entry which is preliminary data.</text>
</comment>
<feature type="compositionally biased region" description="Low complexity" evidence="6">
    <location>
        <begin position="404"/>
        <end position="417"/>
    </location>
</feature>
<dbReference type="SUPFAM" id="SSF57863">
    <property type="entry name" value="ArfGap/RecO-like zinc finger"/>
    <property type="match status" value="1"/>
</dbReference>
<feature type="compositionally biased region" description="Polar residues" evidence="6">
    <location>
        <begin position="332"/>
        <end position="349"/>
    </location>
</feature>
<dbReference type="InterPro" id="IPR037278">
    <property type="entry name" value="ARFGAP/RecO"/>
</dbReference>
<dbReference type="PROSITE" id="PS50115">
    <property type="entry name" value="ARFGAP"/>
    <property type="match status" value="1"/>
</dbReference>
<evidence type="ECO:0000256" key="2">
    <source>
        <dbReference type="ARBA" id="ARBA00022723"/>
    </source>
</evidence>
<feature type="compositionally biased region" description="Basic residues" evidence="6">
    <location>
        <begin position="303"/>
        <end position="314"/>
    </location>
</feature>
<evidence type="ECO:0000256" key="1">
    <source>
        <dbReference type="ARBA" id="ARBA00022468"/>
    </source>
</evidence>
<dbReference type="PRINTS" id="PR00405">
    <property type="entry name" value="REVINTRACTNG"/>
</dbReference>
<dbReference type="EMBL" id="CAJNOK010001511">
    <property type="protein sequence ID" value="CAF0815819.1"/>
    <property type="molecule type" value="Genomic_DNA"/>
</dbReference>
<sequence length="423" mass="47503">MLRSEREKQSKLQEKYQSILSSMLKEEDNKYCVDCDAKSPRWASWNIGVFLCIRCAGFHRNLGVHISKVKSVNLDSWTGEQIALLDAEPKEEKRRTEKKLENDKFEKAVSGQIPQLKPYVPQATATNPVRNVSIPTESGERSSRNKNDSNQIAEDLVKLDEPSAIVPTSSSSNSEILDPLHSLFPSNSQPTVIKDTLPSKQPDAAVTTNNFEQDLQNAFSNDKSVTNDLMNPNNSQLTKDKILALYNTPQSSITSNILSQQTNNVNQILPNNPNVIQTPSSFGARLPGFQNRPQFHQQQQQHPHPHPHHHHHHSASMPYSGQQMNFPRYSFPAQQTNYSPQGMLSKSNYNGLSSPTLQSPMQNHTNEQLNMQFRNMQPLTNVKTSPIDALVSGQPTHPTNDFLTSWNSSTTTPTNTSAIDLWQ</sequence>
<name>A0A8S2D0L5_9BILA</name>
<keyword evidence="2" id="KW-0479">Metal-binding</keyword>
<feature type="region of interest" description="Disordered" evidence="6">
    <location>
        <begin position="89"/>
        <end position="148"/>
    </location>
</feature>
<dbReference type="Pfam" id="PF01412">
    <property type="entry name" value="ArfGap"/>
    <property type="match status" value="1"/>
</dbReference>
<dbReference type="InterPro" id="IPR038508">
    <property type="entry name" value="ArfGAP_dom_sf"/>
</dbReference>
<feature type="region of interest" description="Disordered" evidence="6">
    <location>
        <begin position="164"/>
        <end position="191"/>
    </location>
</feature>
<dbReference type="PANTHER" id="PTHR45705:SF1">
    <property type="entry name" value="FI20236P1"/>
    <property type="match status" value="1"/>
</dbReference>
<dbReference type="AlphaFoldDB" id="A0A8S2D0L5"/>
<reference evidence="8" key="1">
    <citation type="submission" date="2021-02" db="EMBL/GenBank/DDBJ databases">
        <authorList>
            <person name="Nowell W R."/>
        </authorList>
    </citation>
    <scope>NUCLEOTIDE SEQUENCE</scope>
</reference>
<feature type="domain" description="Arf-GAP" evidence="7">
    <location>
        <begin position="17"/>
        <end position="85"/>
    </location>
</feature>
<dbReference type="SMART" id="SM00105">
    <property type="entry name" value="ArfGap"/>
    <property type="match status" value="1"/>
</dbReference>
<dbReference type="EMBL" id="CAJOBA010001511">
    <property type="protein sequence ID" value="CAF3599928.1"/>
    <property type="molecule type" value="Genomic_DNA"/>
</dbReference>
<evidence type="ECO:0000313" key="8">
    <source>
        <dbReference type="EMBL" id="CAF0815819.1"/>
    </source>
</evidence>
<evidence type="ECO:0000256" key="6">
    <source>
        <dbReference type="SAM" id="MobiDB-lite"/>
    </source>
</evidence>
<feature type="compositionally biased region" description="Basic and acidic residues" evidence="6">
    <location>
        <begin position="89"/>
        <end position="107"/>
    </location>
</feature>
<evidence type="ECO:0000259" key="7">
    <source>
        <dbReference type="PROSITE" id="PS50115"/>
    </source>
</evidence>
<keyword evidence="3 5" id="KW-0863">Zinc-finger</keyword>
<organism evidence="8 10">
    <name type="scientific">Didymodactylos carnosus</name>
    <dbReference type="NCBI Taxonomy" id="1234261"/>
    <lineage>
        <taxon>Eukaryota</taxon>
        <taxon>Metazoa</taxon>
        <taxon>Spiralia</taxon>
        <taxon>Gnathifera</taxon>
        <taxon>Rotifera</taxon>
        <taxon>Eurotatoria</taxon>
        <taxon>Bdelloidea</taxon>
        <taxon>Philodinida</taxon>
        <taxon>Philodinidae</taxon>
        <taxon>Didymodactylos</taxon>
    </lineage>
</organism>
<dbReference type="FunFam" id="1.10.220.150:FF:000009">
    <property type="entry name" value="stromal membrane-associated protein 1 isoform X1"/>
    <property type="match status" value="1"/>
</dbReference>
<protein>
    <recommendedName>
        <fullName evidence="7">Arf-GAP domain-containing protein</fullName>
    </recommendedName>
</protein>
<proteinExistence type="predicted"/>
<feature type="compositionally biased region" description="Low complexity" evidence="6">
    <location>
        <begin position="293"/>
        <end position="302"/>
    </location>
</feature>
<dbReference type="InterPro" id="IPR001164">
    <property type="entry name" value="ArfGAP_dom"/>
</dbReference>
<feature type="compositionally biased region" description="Polar residues" evidence="6">
    <location>
        <begin position="123"/>
        <end position="136"/>
    </location>
</feature>
<dbReference type="GO" id="GO:0008270">
    <property type="term" value="F:zinc ion binding"/>
    <property type="evidence" value="ECO:0007669"/>
    <property type="project" value="UniProtKB-KW"/>
</dbReference>
<evidence type="ECO:0000313" key="10">
    <source>
        <dbReference type="Proteomes" id="UP000677228"/>
    </source>
</evidence>
<accession>A0A8S2D0L5</accession>
<keyword evidence="4" id="KW-0862">Zinc</keyword>
<feature type="region of interest" description="Disordered" evidence="6">
    <location>
        <begin position="286"/>
        <end position="349"/>
    </location>
</feature>
<feature type="compositionally biased region" description="Basic and acidic residues" evidence="6">
    <location>
        <begin position="138"/>
        <end position="147"/>
    </location>
</feature>
<dbReference type="Gene3D" id="1.10.220.150">
    <property type="entry name" value="Arf GTPase activating protein"/>
    <property type="match status" value="1"/>
</dbReference>
<dbReference type="PANTHER" id="PTHR45705">
    <property type="entry name" value="FI20236P1"/>
    <property type="match status" value="1"/>
</dbReference>
<feature type="compositionally biased region" description="Polar residues" evidence="6">
    <location>
        <begin position="166"/>
        <end position="175"/>
    </location>
</feature>
<gene>
    <name evidence="8" type="ORF">OVA965_LOCUS5389</name>
    <name evidence="9" type="ORF">TMI583_LOCUS5387</name>
</gene>
<evidence type="ECO:0000256" key="3">
    <source>
        <dbReference type="ARBA" id="ARBA00022771"/>
    </source>
</evidence>
<evidence type="ECO:0000256" key="5">
    <source>
        <dbReference type="PROSITE-ProRule" id="PRU00288"/>
    </source>
</evidence>
<evidence type="ECO:0000256" key="4">
    <source>
        <dbReference type="ARBA" id="ARBA00022833"/>
    </source>
</evidence>
<dbReference type="Proteomes" id="UP000677228">
    <property type="component" value="Unassembled WGS sequence"/>
</dbReference>
<evidence type="ECO:0000313" key="9">
    <source>
        <dbReference type="EMBL" id="CAF3599928.1"/>
    </source>
</evidence>
<feature type="region of interest" description="Disordered" evidence="6">
    <location>
        <begin position="401"/>
        <end position="423"/>
    </location>
</feature>
<dbReference type="GO" id="GO:0005737">
    <property type="term" value="C:cytoplasm"/>
    <property type="evidence" value="ECO:0007669"/>
    <property type="project" value="TreeGrafter"/>
</dbReference>
<keyword evidence="1" id="KW-0343">GTPase activation</keyword>
<dbReference type="Proteomes" id="UP000682733">
    <property type="component" value="Unassembled WGS sequence"/>
</dbReference>